<reference evidence="8 9" key="1">
    <citation type="submission" date="2019-08" db="EMBL/GenBank/DDBJ databases">
        <title>Hyperibacter terrae gen. nov., sp. nov. and Hyperibacter viscosus sp. nov., two new members in the family Rhodospirillaceae isolated from the rhizosphere of Hypericum perforatum.</title>
        <authorList>
            <person name="Noviana Z."/>
        </authorList>
    </citation>
    <scope>NUCLEOTIDE SEQUENCE [LARGE SCALE GENOMIC DNA]</scope>
    <source>
        <strain evidence="8 9">R5959</strain>
    </source>
</reference>
<feature type="domain" description="Carbohydrate kinase FGGY N-terminal" evidence="6">
    <location>
        <begin position="5"/>
        <end position="167"/>
    </location>
</feature>
<feature type="domain" description="Carbohydrate kinase FGGY C-terminal" evidence="7">
    <location>
        <begin position="270"/>
        <end position="403"/>
    </location>
</feature>
<dbReference type="GO" id="GO:0005975">
    <property type="term" value="P:carbohydrate metabolic process"/>
    <property type="evidence" value="ECO:0007669"/>
    <property type="project" value="InterPro"/>
</dbReference>
<evidence type="ECO:0000256" key="2">
    <source>
        <dbReference type="ARBA" id="ARBA00022679"/>
    </source>
</evidence>
<organism evidence="8 9">
    <name type="scientific">Hypericibacter adhaerens</name>
    <dbReference type="NCBI Taxonomy" id="2602016"/>
    <lineage>
        <taxon>Bacteria</taxon>
        <taxon>Pseudomonadati</taxon>
        <taxon>Pseudomonadota</taxon>
        <taxon>Alphaproteobacteria</taxon>
        <taxon>Rhodospirillales</taxon>
        <taxon>Dongiaceae</taxon>
        <taxon>Hypericibacter</taxon>
    </lineage>
</organism>
<dbReference type="GO" id="GO:0016301">
    <property type="term" value="F:kinase activity"/>
    <property type="evidence" value="ECO:0007669"/>
    <property type="project" value="UniProtKB-KW"/>
</dbReference>
<name>A0A5J6N201_9PROT</name>
<dbReference type="InterPro" id="IPR018484">
    <property type="entry name" value="FGGY_N"/>
</dbReference>
<evidence type="ECO:0000313" key="9">
    <source>
        <dbReference type="Proteomes" id="UP000325797"/>
    </source>
</evidence>
<comment type="similarity">
    <text evidence="1 4">Belongs to the FGGY kinase family.</text>
</comment>
<evidence type="ECO:0000256" key="4">
    <source>
        <dbReference type="RuleBase" id="RU003733"/>
    </source>
</evidence>
<dbReference type="OrthoDB" id="9805576at2"/>
<dbReference type="AlphaFoldDB" id="A0A5J6N201"/>
<dbReference type="PROSITE" id="PS00445">
    <property type="entry name" value="FGGY_KINASES_2"/>
    <property type="match status" value="1"/>
</dbReference>
<dbReference type="GO" id="GO:0016773">
    <property type="term" value="F:phosphotransferase activity, alcohol group as acceptor"/>
    <property type="evidence" value="ECO:0007669"/>
    <property type="project" value="InterPro"/>
</dbReference>
<gene>
    <name evidence="8" type="ORF">FRZ61_25420</name>
</gene>
<evidence type="ECO:0000259" key="7">
    <source>
        <dbReference type="Pfam" id="PF02782"/>
    </source>
</evidence>
<dbReference type="InterPro" id="IPR018483">
    <property type="entry name" value="Carb_kinase_FGGY_CS"/>
</dbReference>
<dbReference type="InterPro" id="IPR000577">
    <property type="entry name" value="Carb_kinase_FGGY"/>
</dbReference>
<dbReference type="Gene3D" id="3.30.420.40">
    <property type="match status" value="2"/>
</dbReference>
<evidence type="ECO:0000259" key="6">
    <source>
        <dbReference type="Pfam" id="PF00370"/>
    </source>
</evidence>
<dbReference type="PANTHER" id="PTHR43095:SF5">
    <property type="entry name" value="XYLULOSE KINASE"/>
    <property type="match status" value="1"/>
</dbReference>
<dbReference type="KEGG" id="hadh:FRZ61_25420"/>
<dbReference type="InterPro" id="IPR050406">
    <property type="entry name" value="FGGY_Carb_Kinase"/>
</dbReference>
<dbReference type="RefSeq" id="WP_151118078.1">
    <property type="nucleotide sequence ID" value="NZ_CP042582.1"/>
</dbReference>
<keyword evidence="9" id="KW-1185">Reference proteome</keyword>
<dbReference type="SUPFAM" id="SSF53067">
    <property type="entry name" value="Actin-like ATPase domain"/>
    <property type="match status" value="2"/>
</dbReference>
<evidence type="ECO:0000256" key="5">
    <source>
        <dbReference type="SAM" id="MobiDB-lite"/>
    </source>
</evidence>
<evidence type="ECO:0000256" key="3">
    <source>
        <dbReference type="ARBA" id="ARBA00022777"/>
    </source>
</evidence>
<dbReference type="Proteomes" id="UP000325797">
    <property type="component" value="Chromosome"/>
</dbReference>
<keyword evidence="3 4" id="KW-0418">Kinase</keyword>
<dbReference type="InterPro" id="IPR043129">
    <property type="entry name" value="ATPase_NBD"/>
</dbReference>
<keyword evidence="2 4" id="KW-0808">Transferase</keyword>
<dbReference type="Pfam" id="PF00370">
    <property type="entry name" value="FGGY_N"/>
    <property type="match status" value="1"/>
</dbReference>
<dbReference type="Pfam" id="PF02782">
    <property type="entry name" value="FGGY_C"/>
    <property type="match status" value="1"/>
</dbReference>
<accession>A0A5J6N201</accession>
<dbReference type="PIRSF" id="PIRSF000538">
    <property type="entry name" value="GlpK"/>
    <property type="match status" value="1"/>
</dbReference>
<evidence type="ECO:0000256" key="1">
    <source>
        <dbReference type="ARBA" id="ARBA00009156"/>
    </source>
</evidence>
<evidence type="ECO:0000313" key="8">
    <source>
        <dbReference type="EMBL" id="QEX22610.1"/>
    </source>
</evidence>
<dbReference type="PANTHER" id="PTHR43095">
    <property type="entry name" value="SUGAR KINASE"/>
    <property type="match status" value="1"/>
</dbReference>
<feature type="region of interest" description="Disordered" evidence="5">
    <location>
        <begin position="26"/>
        <end position="45"/>
    </location>
</feature>
<sequence>MTGCYLGIDLGISGARAAVLTDAGRTIGQGRSAGSGGANRQAEYEREPRDWSLQLTEACRLAVQQAGHPRVEAIGIGALGPCPVLLDRDLRPLGPAPLFSMDGRAEATRIALRDARGLNDETLGPDHVIPRLHWIREQEPERFAQAAWCVDAAGYLVSDLTGALVIDPITLCDHAAPGLPSPLPTPPVQAADAIAGGLSAGAAERLGLPAGIPVTVGTYDCFVDIAGSGVIEPGAACMLLGSTLVMGRVVEEARCGQGMRLTPHVGQGHFLGGWTSSCGSLIDWAQRLYGQDAMAAAETLPPGEGGLVMLPYVAGERTPVWDPQARGVIVGLALHNDAPQLARAALDAVALSAMDLTRRLVALSGPLASFRVNGGGARHRGLVQAIADATGVALEILAHPGEAQAPAWLAARALGRRLEPAVDRVVTPDPARHQRYAELFDVYQALYPRLASTMHSLAQQALPQHQQKHKD</sequence>
<dbReference type="EMBL" id="CP042582">
    <property type="protein sequence ID" value="QEX22610.1"/>
    <property type="molecule type" value="Genomic_DNA"/>
</dbReference>
<protein>
    <submittedName>
        <fullName evidence="8">Sugar kinase</fullName>
    </submittedName>
</protein>
<dbReference type="InterPro" id="IPR018485">
    <property type="entry name" value="FGGY_C"/>
</dbReference>
<proteinExistence type="inferred from homology"/>